<keyword evidence="3" id="KW-1185">Reference proteome</keyword>
<keyword evidence="1" id="KW-0812">Transmembrane</keyword>
<feature type="transmembrane region" description="Helical" evidence="1">
    <location>
        <begin position="89"/>
        <end position="111"/>
    </location>
</feature>
<accession>A0A976RSI4</accession>
<dbReference type="AlphaFoldDB" id="A0A976RSI4"/>
<name>A0A976RSI4_9LACO</name>
<protein>
    <submittedName>
        <fullName evidence="2">Phage holin family protein</fullName>
    </submittedName>
</protein>
<dbReference type="PANTHER" id="PTHR37309">
    <property type="entry name" value="SLR0284 PROTEIN"/>
    <property type="match status" value="1"/>
</dbReference>
<dbReference type="PANTHER" id="PTHR37309:SF1">
    <property type="entry name" value="SLR0284 PROTEIN"/>
    <property type="match status" value="1"/>
</dbReference>
<dbReference type="KEGG" id="lbe:MOO44_02055"/>
<dbReference type="EMBL" id="CP093361">
    <property type="protein sequence ID" value="UQS86981.1"/>
    <property type="molecule type" value="Genomic_DNA"/>
</dbReference>
<dbReference type="RefSeq" id="WP_260116783.1">
    <property type="nucleotide sequence ID" value="NZ_CP093361.1"/>
</dbReference>
<feature type="transmembrane region" description="Helical" evidence="1">
    <location>
        <begin position="7"/>
        <end position="23"/>
    </location>
</feature>
<keyword evidence="1" id="KW-1133">Transmembrane helix</keyword>
<dbReference type="Pfam" id="PF04020">
    <property type="entry name" value="Phage_holin_4_2"/>
    <property type="match status" value="1"/>
</dbReference>
<keyword evidence="1" id="KW-0472">Membrane</keyword>
<organism evidence="2 3">
    <name type="scientific">Nicoliella spurrieriana</name>
    <dbReference type="NCBI Taxonomy" id="2925830"/>
    <lineage>
        <taxon>Bacteria</taxon>
        <taxon>Bacillati</taxon>
        <taxon>Bacillota</taxon>
        <taxon>Bacilli</taxon>
        <taxon>Lactobacillales</taxon>
        <taxon>Lactobacillaceae</taxon>
        <taxon>Nicoliella</taxon>
    </lineage>
</organism>
<evidence type="ECO:0000313" key="2">
    <source>
        <dbReference type="EMBL" id="UQS86981.1"/>
    </source>
</evidence>
<reference evidence="2" key="1">
    <citation type="journal article" date="2022" name="Int. J. Syst. Evol. Microbiol.">
        <title>Apilactobacillus apisilvae sp. nov., Nicolia spurrieriana gen. nov. sp. nov., Bombilactobacillus folatiphilus sp. nov. and Bombilactobacillus thymidiniphilus sp. nov., four new lactic acid bacterial isolates from stingless bees Tetragonula carbonaria and Austroplebeia australis.</title>
        <authorList>
            <person name="Oliphant S.A."/>
            <person name="Watson-Haigh N.S."/>
            <person name="Sumby K.M."/>
            <person name="Gardner J."/>
            <person name="Groom S."/>
            <person name="Jiranek V."/>
        </authorList>
    </citation>
    <scope>NUCLEOTIDE SEQUENCE</scope>
    <source>
        <strain evidence="2">SGEP1_A5</strain>
    </source>
</reference>
<sequence length="120" mass="13034">MHFLKQILLNMLVFIAVAGFLQSSGIFYVASITAALGAALVLSILNALVKPFITVLSLPINILTLGLFSIVINGLMLEMTSWLVGNESFHFSSFGSAMLVAIILSLCNAIFADHYQRQNQ</sequence>
<feature type="transmembrane region" description="Helical" evidence="1">
    <location>
        <begin position="56"/>
        <end position="77"/>
    </location>
</feature>
<evidence type="ECO:0000313" key="3">
    <source>
        <dbReference type="Proteomes" id="UP000831181"/>
    </source>
</evidence>
<dbReference type="InterPro" id="IPR007165">
    <property type="entry name" value="Phage_holin_4_2"/>
</dbReference>
<feature type="transmembrane region" description="Helical" evidence="1">
    <location>
        <begin position="29"/>
        <end position="49"/>
    </location>
</feature>
<proteinExistence type="predicted"/>
<dbReference type="Proteomes" id="UP000831181">
    <property type="component" value="Chromosome"/>
</dbReference>
<gene>
    <name evidence="2" type="ORF">MOO44_02055</name>
</gene>
<evidence type="ECO:0000256" key="1">
    <source>
        <dbReference type="SAM" id="Phobius"/>
    </source>
</evidence>